<organism evidence="2 3">
    <name type="scientific">Mycena metata</name>
    <dbReference type="NCBI Taxonomy" id="1033252"/>
    <lineage>
        <taxon>Eukaryota</taxon>
        <taxon>Fungi</taxon>
        <taxon>Dikarya</taxon>
        <taxon>Basidiomycota</taxon>
        <taxon>Agaricomycotina</taxon>
        <taxon>Agaricomycetes</taxon>
        <taxon>Agaricomycetidae</taxon>
        <taxon>Agaricales</taxon>
        <taxon>Marasmiineae</taxon>
        <taxon>Mycenaceae</taxon>
        <taxon>Mycena</taxon>
    </lineage>
</organism>
<keyword evidence="3" id="KW-1185">Reference proteome</keyword>
<proteinExistence type="predicted"/>
<feature type="region of interest" description="Disordered" evidence="1">
    <location>
        <begin position="105"/>
        <end position="133"/>
    </location>
</feature>
<reference evidence="2" key="1">
    <citation type="submission" date="2023-03" db="EMBL/GenBank/DDBJ databases">
        <title>Massive genome expansion in bonnet fungi (Mycena s.s.) driven by repeated elements and novel gene families across ecological guilds.</title>
        <authorList>
            <consortium name="Lawrence Berkeley National Laboratory"/>
            <person name="Harder C.B."/>
            <person name="Miyauchi S."/>
            <person name="Viragh M."/>
            <person name="Kuo A."/>
            <person name="Thoen E."/>
            <person name="Andreopoulos B."/>
            <person name="Lu D."/>
            <person name="Skrede I."/>
            <person name="Drula E."/>
            <person name="Henrissat B."/>
            <person name="Morin E."/>
            <person name="Kohler A."/>
            <person name="Barry K."/>
            <person name="LaButti K."/>
            <person name="Morin E."/>
            <person name="Salamov A."/>
            <person name="Lipzen A."/>
            <person name="Mereny Z."/>
            <person name="Hegedus B."/>
            <person name="Baldrian P."/>
            <person name="Stursova M."/>
            <person name="Weitz H."/>
            <person name="Taylor A."/>
            <person name="Grigoriev I.V."/>
            <person name="Nagy L.G."/>
            <person name="Martin F."/>
            <person name="Kauserud H."/>
        </authorList>
    </citation>
    <scope>NUCLEOTIDE SEQUENCE</scope>
    <source>
        <strain evidence="2">CBHHK182m</strain>
    </source>
</reference>
<evidence type="ECO:0000313" key="3">
    <source>
        <dbReference type="Proteomes" id="UP001215598"/>
    </source>
</evidence>
<accession>A0AAD7MF12</accession>
<dbReference type="AlphaFoldDB" id="A0AAD7MF12"/>
<sequence>MCEDKLVLTCTFRSHEAWTSFLVSPDFRTSDRKFGRDQYSVDDLRPWFDPAFRDNLGYSIRRLELVRQRLNDMEDKEEIRQLLAKWTSEGYYALAIEHVRNRASTSDFTPRDSSSESASTKMDQAHSGLSTLERPSSLTPEIALSVELMLKERKPLSACSNCVVANRACTALRMGIPCKECTITLHVGCEFSTLSFWNLKDQLDRRLLKEDIVADPSKAQKLTNWDTLAPFVPFFISETAFYDFHKTATAITNVLKTCDIATLKLLIPVLESKAPSGSTLPSVAKHVLLWKEYTSTQVELADSSKANAVAILDLMGEQYSRMIGVDLSNLGIPSEIIDDTIFEMEL</sequence>
<comment type="caution">
    <text evidence="2">The sequence shown here is derived from an EMBL/GenBank/DDBJ whole genome shotgun (WGS) entry which is preliminary data.</text>
</comment>
<dbReference type="Proteomes" id="UP001215598">
    <property type="component" value="Unassembled WGS sequence"/>
</dbReference>
<name>A0AAD7MF12_9AGAR</name>
<dbReference type="EMBL" id="JARKIB010000335">
    <property type="protein sequence ID" value="KAJ7713797.1"/>
    <property type="molecule type" value="Genomic_DNA"/>
</dbReference>
<evidence type="ECO:0000313" key="2">
    <source>
        <dbReference type="EMBL" id="KAJ7713797.1"/>
    </source>
</evidence>
<gene>
    <name evidence="2" type="ORF">B0H16DRAFT_1478374</name>
</gene>
<evidence type="ECO:0000256" key="1">
    <source>
        <dbReference type="SAM" id="MobiDB-lite"/>
    </source>
</evidence>
<feature type="compositionally biased region" description="Polar residues" evidence="1">
    <location>
        <begin position="115"/>
        <end position="133"/>
    </location>
</feature>
<protein>
    <submittedName>
        <fullName evidence="2">Uncharacterized protein</fullName>
    </submittedName>
</protein>